<dbReference type="EC" id="2.1.1.37" evidence="1"/>
<accession>A0A1W2EF60</accession>
<dbReference type="OrthoDB" id="32195at2"/>
<evidence type="ECO:0000256" key="7">
    <source>
        <dbReference type="PROSITE-ProRule" id="PRU01016"/>
    </source>
</evidence>
<organism evidence="10 11">
    <name type="scientific">Pedobacter nyackensis</name>
    <dbReference type="NCBI Taxonomy" id="475255"/>
    <lineage>
        <taxon>Bacteria</taxon>
        <taxon>Pseudomonadati</taxon>
        <taxon>Bacteroidota</taxon>
        <taxon>Sphingobacteriia</taxon>
        <taxon>Sphingobacteriales</taxon>
        <taxon>Sphingobacteriaceae</taxon>
        <taxon>Pedobacter</taxon>
    </lineage>
</organism>
<evidence type="ECO:0000256" key="9">
    <source>
        <dbReference type="SAM" id="MobiDB-lite"/>
    </source>
</evidence>
<dbReference type="Proteomes" id="UP000192678">
    <property type="component" value="Unassembled WGS sequence"/>
</dbReference>
<keyword evidence="2 7" id="KW-0489">Methyltransferase</keyword>
<feature type="active site" evidence="7">
    <location>
        <position position="105"/>
    </location>
</feature>
<keyword evidence="11" id="KW-1185">Reference proteome</keyword>
<dbReference type="PANTHER" id="PTHR10629:SF52">
    <property type="entry name" value="DNA (CYTOSINE-5)-METHYLTRANSFERASE 1"/>
    <property type="match status" value="1"/>
</dbReference>
<evidence type="ECO:0000256" key="6">
    <source>
        <dbReference type="ARBA" id="ARBA00047422"/>
    </source>
</evidence>
<evidence type="ECO:0000256" key="1">
    <source>
        <dbReference type="ARBA" id="ARBA00011975"/>
    </source>
</evidence>
<dbReference type="Gene3D" id="3.40.50.150">
    <property type="entry name" value="Vaccinia Virus protein VP39"/>
    <property type="match status" value="1"/>
</dbReference>
<dbReference type="InterPro" id="IPR001525">
    <property type="entry name" value="C5_MeTfrase"/>
</dbReference>
<evidence type="ECO:0000313" key="11">
    <source>
        <dbReference type="Proteomes" id="UP000192678"/>
    </source>
</evidence>
<comment type="similarity">
    <text evidence="7 8">Belongs to the class I-like SAM-binding methyltransferase superfamily. C5-methyltransferase family.</text>
</comment>
<feature type="region of interest" description="Disordered" evidence="9">
    <location>
        <begin position="1"/>
        <end position="20"/>
    </location>
</feature>
<gene>
    <name evidence="10" type="ORF">SAMN04488101_11215</name>
</gene>
<dbReference type="InterPro" id="IPR029063">
    <property type="entry name" value="SAM-dependent_MTases_sf"/>
</dbReference>
<evidence type="ECO:0000256" key="5">
    <source>
        <dbReference type="ARBA" id="ARBA00022747"/>
    </source>
</evidence>
<evidence type="ECO:0000256" key="8">
    <source>
        <dbReference type="RuleBase" id="RU000416"/>
    </source>
</evidence>
<evidence type="ECO:0000256" key="3">
    <source>
        <dbReference type="ARBA" id="ARBA00022679"/>
    </source>
</evidence>
<protein>
    <recommendedName>
        <fullName evidence="1">DNA (cytosine-5-)-methyltransferase</fullName>
        <ecNumber evidence="1">2.1.1.37</ecNumber>
    </recommendedName>
</protein>
<sequence length="372" mass="42216">MLGKDAISQNAKSSRKKTSKNNQKLKVVDFFCGGGGMSYGMQLAGLKVLAGIDYEPACKETYEANIKGAEFIQADVFELKEKELQQQLGLKKNDKDLVLIGCSPCQFWSIINTDKRKSQKSKNLLVEFQRFVKYFKPGYVVVENVPGVLRNKEESGLQDFINWLEISKYKVHFDVHNVNDYGVAQNRKRFTLVANRVTKEEIFPVKRTEKRIVVKDVLGVTNGFPRISHGNRDNTDFLHTTSRLGELNQERLKYVRKDGGDRFGFADKEHLQLKCFVGRDNSFRDTFGRLWWNKPSPTITTKFCNISNGRFVHPDEDRALSLREGAVLQSFPKDYIFKGTAVDSIARLIGNAVPPEYAKSIGVAIKNNSNAI</sequence>
<dbReference type="GO" id="GO:0032259">
    <property type="term" value="P:methylation"/>
    <property type="evidence" value="ECO:0007669"/>
    <property type="project" value="UniProtKB-KW"/>
</dbReference>
<dbReference type="AlphaFoldDB" id="A0A1W2EF60"/>
<dbReference type="PROSITE" id="PS51679">
    <property type="entry name" value="SAM_MT_C5"/>
    <property type="match status" value="1"/>
</dbReference>
<keyword evidence="5" id="KW-0680">Restriction system</keyword>
<dbReference type="GO" id="GO:0044027">
    <property type="term" value="P:negative regulation of gene expression via chromosomal CpG island methylation"/>
    <property type="evidence" value="ECO:0007669"/>
    <property type="project" value="TreeGrafter"/>
</dbReference>
<name>A0A1W2EF60_9SPHI</name>
<dbReference type="Pfam" id="PF00145">
    <property type="entry name" value="DNA_methylase"/>
    <property type="match status" value="1"/>
</dbReference>
<dbReference type="NCBIfam" id="TIGR00675">
    <property type="entry name" value="dcm"/>
    <property type="match status" value="1"/>
</dbReference>
<reference evidence="10 11" key="1">
    <citation type="submission" date="2017-04" db="EMBL/GenBank/DDBJ databases">
        <authorList>
            <person name="Afonso C.L."/>
            <person name="Miller P.J."/>
            <person name="Scott M.A."/>
            <person name="Spackman E."/>
            <person name="Goraichik I."/>
            <person name="Dimitrov K.M."/>
            <person name="Suarez D.L."/>
            <person name="Swayne D.E."/>
        </authorList>
    </citation>
    <scope>NUCLEOTIDE SEQUENCE [LARGE SCALE GENOMIC DNA]</scope>
    <source>
        <strain evidence="10 11">DSM 19625</strain>
    </source>
</reference>
<proteinExistence type="inferred from homology"/>
<evidence type="ECO:0000313" key="10">
    <source>
        <dbReference type="EMBL" id="SMD08359.1"/>
    </source>
</evidence>
<dbReference type="EMBL" id="FWYB01000012">
    <property type="protein sequence ID" value="SMD08359.1"/>
    <property type="molecule type" value="Genomic_DNA"/>
</dbReference>
<keyword evidence="4 7" id="KW-0949">S-adenosyl-L-methionine</keyword>
<dbReference type="PRINTS" id="PR00105">
    <property type="entry name" value="C5METTRFRASE"/>
</dbReference>
<keyword evidence="3 7" id="KW-0808">Transferase</keyword>
<evidence type="ECO:0000256" key="2">
    <source>
        <dbReference type="ARBA" id="ARBA00022603"/>
    </source>
</evidence>
<evidence type="ECO:0000256" key="4">
    <source>
        <dbReference type="ARBA" id="ARBA00022691"/>
    </source>
</evidence>
<dbReference type="SUPFAM" id="SSF53335">
    <property type="entry name" value="S-adenosyl-L-methionine-dependent methyltransferases"/>
    <property type="match status" value="1"/>
</dbReference>
<dbReference type="GO" id="GO:0003886">
    <property type="term" value="F:DNA (cytosine-5-)-methyltransferase activity"/>
    <property type="evidence" value="ECO:0007669"/>
    <property type="project" value="UniProtKB-EC"/>
</dbReference>
<dbReference type="GO" id="GO:0003677">
    <property type="term" value="F:DNA binding"/>
    <property type="evidence" value="ECO:0007669"/>
    <property type="project" value="TreeGrafter"/>
</dbReference>
<dbReference type="InterPro" id="IPR050390">
    <property type="entry name" value="C5-Methyltransferase"/>
</dbReference>
<dbReference type="Gene3D" id="3.90.120.10">
    <property type="entry name" value="DNA Methylase, subunit A, domain 2"/>
    <property type="match status" value="1"/>
</dbReference>
<dbReference type="STRING" id="475255.SAMN04488101_11215"/>
<dbReference type="PANTHER" id="PTHR10629">
    <property type="entry name" value="CYTOSINE-SPECIFIC METHYLTRANSFERASE"/>
    <property type="match status" value="1"/>
</dbReference>
<dbReference type="GO" id="GO:0009307">
    <property type="term" value="P:DNA restriction-modification system"/>
    <property type="evidence" value="ECO:0007669"/>
    <property type="project" value="UniProtKB-KW"/>
</dbReference>
<dbReference type="RefSeq" id="WP_084291033.1">
    <property type="nucleotide sequence ID" value="NZ_FWYB01000012.1"/>
</dbReference>
<comment type="catalytic activity">
    <reaction evidence="6">
        <text>a 2'-deoxycytidine in DNA + S-adenosyl-L-methionine = a 5-methyl-2'-deoxycytidine in DNA + S-adenosyl-L-homocysteine + H(+)</text>
        <dbReference type="Rhea" id="RHEA:13681"/>
        <dbReference type="Rhea" id="RHEA-COMP:11369"/>
        <dbReference type="Rhea" id="RHEA-COMP:11370"/>
        <dbReference type="ChEBI" id="CHEBI:15378"/>
        <dbReference type="ChEBI" id="CHEBI:57856"/>
        <dbReference type="ChEBI" id="CHEBI:59789"/>
        <dbReference type="ChEBI" id="CHEBI:85452"/>
        <dbReference type="ChEBI" id="CHEBI:85454"/>
        <dbReference type="EC" id="2.1.1.37"/>
    </reaction>
</comment>